<evidence type="ECO:0000313" key="10">
    <source>
        <dbReference type="EMBL" id="RBP40057.1"/>
    </source>
</evidence>
<evidence type="ECO:0000256" key="6">
    <source>
        <dbReference type="ARBA" id="ARBA00023136"/>
    </source>
</evidence>
<evidence type="ECO:0000256" key="5">
    <source>
        <dbReference type="ARBA" id="ARBA00023098"/>
    </source>
</evidence>
<dbReference type="PANTHER" id="PTHR23063">
    <property type="entry name" value="PHOSPHOLIPID ACYLTRANSFERASE"/>
    <property type="match status" value="1"/>
</dbReference>
<dbReference type="GO" id="GO:0016020">
    <property type="term" value="C:membrane"/>
    <property type="evidence" value="ECO:0007669"/>
    <property type="project" value="UniProtKB-SubCell"/>
</dbReference>
<comment type="subcellular location">
    <subcellularLocation>
        <location evidence="1">Membrane</location>
    </subcellularLocation>
</comment>
<dbReference type="AlphaFoldDB" id="A0A366HDF6"/>
<dbReference type="SUPFAM" id="SSF69593">
    <property type="entry name" value="Glycerol-3-phosphate (1)-acyltransferase"/>
    <property type="match status" value="1"/>
</dbReference>
<reference evidence="10 11" key="1">
    <citation type="submission" date="2018-06" db="EMBL/GenBank/DDBJ databases">
        <title>Genomic Encyclopedia of Type Strains, Phase IV (KMG-IV): sequencing the most valuable type-strain genomes for metagenomic binning, comparative biology and taxonomic classification.</title>
        <authorList>
            <person name="Goeker M."/>
        </authorList>
    </citation>
    <scope>NUCLEOTIDE SEQUENCE [LARGE SCALE GENOMIC DNA]</scope>
    <source>
        <strain evidence="10 11">DSM 25520</strain>
    </source>
</reference>
<evidence type="ECO:0000256" key="7">
    <source>
        <dbReference type="ARBA" id="ARBA00023315"/>
    </source>
</evidence>
<keyword evidence="2 10" id="KW-0808">Transferase</keyword>
<feature type="domain" description="Phospholipid/glycerol acyltransferase" evidence="9">
    <location>
        <begin position="67"/>
        <end position="179"/>
    </location>
</feature>
<dbReference type="OrthoDB" id="9806880at2"/>
<dbReference type="Pfam" id="PF01553">
    <property type="entry name" value="Acyltransferase"/>
    <property type="match status" value="1"/>
</dbReference>
<organism evidence="10 11">
    <name type="scientific">Eoetvoesiella caeni</name>
    <dbReference type="NCBI Taxonomy" id="645616"/>
    <lineage>
        <taxon>Bacteria</taxon>
        <taxon>Pseudomonadati</taxon>
        <taxon>Pseudomonadota</taxon>
        <taxon>Betaproteobacteria</taxon>
        <taxon>Burkholderiales</taxon>
        <taxon>Alcaligenaceae</taxon>
        <taxon>Eoetvoesiella</taxon>
    </lineage>
</organism>
<evidence type="ECO:0000259" key="9">
    <source>
        <dbReference type="SMART" id="SM00563"/>
    </source>
</evidence>
<keyword evidence="5" id="KW-0443">Lipid metabolism</keyword>
<dbReference type="CDD" id="cd07989">
    <property type="entry name" value="LPLAT_AGPAT-like"/>
    <property type="match status" value="1"/>
</dbReference>
<evidence type="ECO:0000256" key="4">
    <source>
        <dbReference type="ARBA" id="ARBA00022989"/>
    </source>
</evidence>
<proteinExistence type="predicted"/>
<sequence>MGPLLFLFRAPLVIIWIASSLLSVAVVYPFLPLSGRNAMNKSWSLALMKICGVQVRVHGQPMMSGAALWVSNHISWIDIFILSSIRCVAFVAKSEIRQWPIIGWLVAKAGTVFLNRRERQAIKTVSQQMEHRFTRGEVLGLFAEGTTSTGFDVLPFRSSLFEPAIHGGVSVQPIALRFYHRGVRSDYAAFVGEQNLVQNLCVLISTTGIMVEVDFLPVMSAEQCQEMGRTKVSAHAHELISKAVRMKQPPGPG</sequence>
<dbReference type="PANTHER" id="PTHR23063:SF52">
    <property type="entry name" value="LYSOPHOSPHATIDYLCHOLINE ACYLTRANSFERASE"/>
    <property type="match status" value="1"/>
</dbReference>
<protein>
    <submittedName>
        <fullName evidence="10">Lyso-ornithine lipid acyltransferase</fullName>
    </submittedName>
</protein>
<dbReference type="Proteomes" id="UP000253628">
    <property type="component" value="Unassembled WGS sequence"/>
</dbReference>
<dbReference type="GO" id="GO:0006629">
    <property type="term" value="P:lipid metabolic process"/>
    <property type="evidence" value="ECO:0007669"/>
    <property type="project" value="UniProtKB-KW"/>
</dbReference>
<dbReference type="SMART" id="SM00563">
    <property type="entry name" value="PlsC"/>
    <property type="match status" value="1"/>
</dbReference>
<keyword evidence="7 10" id="KW-0012">Acyltransferase</keyword>
<keyword evidence="3 8" id="KW-0812">Transmembrane</keyword>
<dbReference type="RefSeq" id="WP_113933021.1">
    <property type="nucleotide sequence ID" value="NZ_JACCEU010000005.1"/>
</dbReference>
<evidence type="ECO:0000256" key="8">
    <source>
        <dbReference type="SAM" id="Phobius"/>
    </source>
</evidence>
<keyword evidence="6 8" id="KW-0472">Membrane</keyword>
<comment type="caution">
    <text evidence="10">The sequence shown here is derived from an EMBL/GenBank/DDBJ whole genome shotgun (WGS) entry which is preliminary data.</text>
</comment>
<dbReference type="GO" id="GO:0016746">
    <property type="term" value="F:acyltransferase activity"/>
    <property type="evidence" value="ECO:0007669"/>
    <property type="project" value="UniProtKB-KW"/>
</dbReference>
<evidence type="ECO:0000256" key="1">
    <source>
        <dbReference type="ARBA" id="ARBA00004370"/>
    </source>
</evidence>
<evidence type="ECO:0000256" key="3">
    <source>
        <dbReference type="ARBA" id="ARBA00022692"/>
    </source>
</evidence>
<evidence type="ECO:0000256" key="2">
    <source>
        <dbReference type="ARBA" id="ARBA00022679"/>
    </source>
</evidence>
<name>A0A366HDF6_9BURK</name>
<feature type="transmembrane region" description="Helical" evidence="8">
    <location>
        <begin position="6"/>
        <end position="31"/>
    </location>
</feature>
<dbReference type="InterPro" id="IPR002123">
    <property type="entry name" value="Plipid/glycerol_acylTrfase"/>
</dbReference>
<keyword evidence="11" id="KW-1185">Reference proteome</keyword>
<evidence type="ECO:0000313" key="11">
    <source>
        <dbReference type="Proteomes" id="UP000253628"/>
    </source>
</evidence>
<dbReference type="EMBL" id="QNRQ01000004">
    <property type="protein sequence ID" value="RBP40057.1"/>
    <property type="molecule type" value="Genomic_DNA"/>
</dbReference>
<gene>
    <name evidence="10" type="ORF">DFR37_104153</name>
</gene>
<keyword evidence="4 8" id="KW-1133">Transmembrane helix</keyword>
<accession>A0A366HDF6</accession>